<dbReference type="PANTHER" id="PTHR46427:SF1">
    <property type="entry name" value="ANKYRIN REPEAT AND LEM DOMAIN-CONTAINING PROTEIN 1"/>
    <property type="match status" value="1"/>
</dbReference>
<dbReference type="AlphaFoldDB" id="A0A0Q9WF77"/>
<dbReference type="GO" id="GO:0005737">
    <property type="term" value="C:cytoplasm"/>
    <property type="evidence" value="ECO:0007669"/>
    <property type="project" value="TreeGrafter"/>
</dbReference>
<dbReference type="GO" id="GO:0000724">
    <property type="term" value="P:double-strand break repair via homologous recombination"/>
    <property type="evidence" value="ECO:0007669"/>
    <property type="project" value="TreeGrafter"/>
</dbReference>
<evidence type="ECO:0000313" key="2">
    <source>
        <dbReference type="Proteomes" id="UP000008792"/>
    </source>
</evidence>
<dbReference type="PANTHER" id="PTHR46427">
    <property type="entry name" value="ANKYRIN REPEAT AND LEM DOMAIN-CONTAINING PROTEIN 1"/>
    <property type="match status" value="1"/>
</dbReference>
<dbReference type="GO" id="GO:0005654">
    <property type="term" value="C:nucleoplasm"/>
    <property type="evidence" value="ECO:0007669"/>
    <property type="project" value="TreeGrafter"/>
</dbReference>
<dbReference type="InterPro" id="IPR034998">
    <property type="entry name" value="ANKLE1"/>
</dbReference>
<dbReference type="KEGG" id="dvi:26531801"/>
<dbReference type="Proteomes" id="UP000008792">
    <property type="component" value="Unassembled WGS sequence"/>
</dbReference>
<gene>
    <name evidence="1" type="primary">Dvir\GJ27031</name>
    <name evidence="1" type="ORF">Dvir_GJ27031</name>
</gene>
<dbReference type="CDD" id="cd10454">
    <property type="entry name" value="GIY-YIG_COG3680_Meta"/>
    <property type="match status" value="1"/>
</dbReference>
<evidence type="ECO:0000313" key="1">
    <source>
        <dbReference type="EMBL" id="KRF79662.1"/>
    </source>
</evidence>
<reference evidence="1 2" key="1">
    <citation type="journal article" date="2007" name="Nature">
        <title>Evolution of genes and genomes on the Drosophila phylogeny.</title>
        <authorList>
            <consortium name="Drosophila 12 Genomes Consortium"/>
            <person name="Clark A.G."/>
            <person name="Eisen M.B."/>
            <person name="Smith D.R."/>
            <person name="Bergman C.M."/>
            <person name="Oliver B."/>
            <person name="Markow T.A."/>
            <person name="Kaufman T.C."/>
            <person name="Kellis M."/>
            <person name="Gelbart W."/>
            <person name="Iyer V.N."/>
            <person name="Pollard D.A."/>
            <person name="Sackton T.B."/>
            <person name="Larracuente A.M."/>
            <person name="Singh N.D."/>
            <person name="Abad J.P."/>
            <person name="Abt D.N."/>
            <person name="Adryan B."/>
            <person name="Aguade M."/>
            <person name="Akashi H."/>
            <person name="Anderson W.W."/>
            <person name="Aquadro C.F."/>
            <person name="Ardell D.H."/>
            <person name="Arguello R."/>
            <person name="Artieri C.G."/>
            <person name="Barbash D.A."/>
            <person name="Barker D."/>
            <person name="Barsanti P."/>
            <person name="Batterham P."/>
            <person name="Batzoglou S."/>
            <person name="Begun D."/>
            <person name="Bhutkar A."/>
            <person name="Blanco E."/>
            <person name="Bosak S.A."/>
            <person name="Bradley R.K."/>
            <person name="Brand A.D."/>
            <person name="Brent M.R."/>
            <person name="Brooks A.N."/>
            <person name="Brown R.H."/>
            <person name="Butlin R.K."/>
            <person name="Caggese C."/>
            <person name="Calvi B.R."/>
            <person name="Bernardo de Carvalho A."/>
            <person name="Caspi A."/>
            <person name="Castrezana S."/>
            <person name="Celniker S.E."/>
            <person name="Chang J.L."/>
            <person name="Chapple C."/>
            <person name="Chatterji S."/>
            <person name="Chinwalla A."/>
            <person name="Civetta A."/>
            <person name="Clifton S.W."/>
            <person name="Comeron J.M."/>
            <person name="Costello J.C."/>
            <person name="Coyne J.A."/>
            <person name="Daub J."/>
            <person name="David R.G."/>
            <person name="Delcher A.L."/>
            <person name="Delehaunty K."/>
            <person name="Do C.B."/>
            <person name="Ebling H."/>
            <person name="Edwards K."/>
            <person name="Eickbush T."/>
            <person name="Evans J.D."/>
            <person name="Filipski A."/>
            <person name="Findeiss S."/>
            <person name="Freyhult E."/>
            <person name="Fulton L."/>
            <person name="Fulton R."/>
            <person name="Garcia A.C."/>
            <person name="Gardiner A."/>
            <person name="Garfield D.A."/>
            <person name="Garvin B.E."/>
            <person name="Gibson G."/>
            <person name="Gilbert D."/>
            <person name="Gnerre S."/>
            <person name="Godfrey J."/>
            <person name="Good R."/>
            <person name="Gotea V."/>
            <person name="Gravely B."/>
            <person name="Greenberg A.J."/>
            <person name="Griffiths-Jones S."/>
            <person name="Gross S."/>
            <person name="Guigo R."/>
            <person name="Gustafson E.A."/>
            <person name="Haerty W."/>
            <person name="Hahn M.W."/>
            <person name="Halligan D.L."/>
            <person name="Halpern A.L."/>
            <person name="Halter G.M."/>
            <person name="Han M.V."/>
            <person name="Heger A."/>
            <person name="Hillier L."/>
            <person name="Hinrichs A.S."/>
            <person name="Holmes I."/>
            <person name="Hoskins R.A."/>
            <person name="Hubisz M.J."/>
            <person name="Hultmark D."/>
            <person name="Huntley M.A."/>
            <person name="Jaffe D.B."/>
            <person name="Jagadeeshan S."/>
            <person name="Jeck W.R."/>
            <person name="Johnson J."/>
            <person name="Jones C.D."/>
            <person name="Jordan W.C."/>
            <person name="Karpen G.H."/>
            <person name="Kataoka E."/>
            <person name="Keightley P.D."/>
            <person name="Kheradpour P."/>
            <person name="Kirkness E.F."/>
            <person name="Koerich L.B."/>
            <person name="Kristiansen K."/>
            <person name="Kudrna D."/>
            <person name="Kulathinal R.J."/>
            <person name="Kumar S."/>
            <person name="Kwok R."/>
            <person name="Lander E."/>
            <person name="Langley C.H."/>
            <person name="Lapoint R."/>
            <person name="Lazzaro B.P."/>
            <person name="Lee S.J."/>
            <person name="Levesque L."/>
            <person name="Li R."/>
            <person name="Lin C.F."/>
            <person name="Lin M.F."/>
            <person name="Lindblad-Toh K."/>
            <person name="Llopart A."/>
            <person name="Long M."/>
            <person name="Low L."/>
            <person name="Lozovsky E."/>
            <person name="Lu J."/>
            <person name="Luo M."/>
            <person name="Machado C.A."/>
            <person name="Makalowski W."/>
            <person name="Marzo M."/>
            <person name="Matsuda M."/>
            <person name="Matzkin L."/>
            <person name="McAllister B."/>
            <person name="McBride C.S."/>
            <person name="McKernan B."/>
            <person name="McKernan K."/>
            <person name="Mendez-Lago M."/>
            <person name="Minx P."/>
            <person name="Mollenhauer M.U."/>
            <person name="Montooth K."/>
            <person name="Mount S.M."/>
            <person name="Mu X."/>
            <person name="Myers E."/>
            <person name="Negre B."/>
            <person name="Newfeld S."/>
            <person name="Nielsen R."/>
            <person name="Noor M.A."/>
            <person name="O'Grady P."/>
            <person name="Pachter L."/>
            <person name="Papaceit M."/>
            <person name="Parisi M.J."/>
            <person name="Parisi M."/>
            <person name="Parts L."/>
            <person name="Pedersen J.S."/>
            <person name="Pesole G."/>
            <person name="Phillippy A.M."/>
            <person name="Ponting C.P."/>
            <person name="Pop M."/>
            <person name="Porcelli D."/>
            <person name="Powell J.R."/>
            <person name="Prohaska S."/>
            <person name="Pruitt K."/>
            <person name="Puig M."/>
            <person name="Quesneville H."/>
            <person name="Ram K.R."/>
            <person name="Rand D."/>
            <person name="Rasmussen M.D."/>
            <person name="Reed L.K."/>
            <person name="Reenan R."/>
            <person name="Reily A."/>
            <person name="Remington K.A."/>
            <person name="Rieger T.T."/>
            <person name="Ritchie M.G."/>
            <person name="Robin C."/>
            <person name="Rogers Y.H."/>
            <person name="Rohde C."/>
            <person name="Rozas J."/>
            <person name="Rubenfield M.J."/>
            <person name="Ruiz A."/>
            <person name="Russo S."/>
            <person name="Salzberg S.L."/>
            <person name="Sanchez-Gracia A."/>
            <person name="Saranga D.J."/>
            <person name="Sato H."/>
            <person name="Schaeffer S.W."/>
            <person name="Schatz M.C."/>
            <person name="Schlenke T."/>
            <person name="Schwartz R."/>
            <person name="Segarra C."/>
            <person name="Singh R.S."/>
            <person name="Sirot L."/>
            <person name="Sirota M."/>
            <person name="Sisneros N.B."/>
            <person name="Smith C.D."/>
            <person name="Smith T.F."/>
            <person name="Spieth J."/>
            <person name="Stage D.E."/>
            <person name="Stark A."/>
            <person name="Stephan W."/>
            <person name="Strausberg R.L."/>
            <person name="Strempel S."/>
            <person name="Sturgill D."/>
            <person name="Sutton G."/>
            <person name="Sutton G.G."/>
            <person name="Tao W."/>
            <person name="Teichmann S."/>
            <person name="Tobari Y.N."/>
            <person name="Tomimura Y."/>
            <person name="Tsolas J.M."/>
            <person name="Valente V.L."/>
            <person name="Venter E."/>
            <person name="Venter J.C."/>
            <person name="Vicario S."/>
            <person name="Vieira F.G."/>
            <person name="Vilella A.J."/>
            <person name="Villasante A."/>
            <person name="Walenz B."/>
            <person name="Wang J."/>
            <person name="Wasserman M."/>
            <person name="Watts T."/>
            <person name="Wilson D."/>
            <person name="Wilson R.K."/>
            <person name="Wing R.A."/>
            <person name="Wolfner M.F."/>
            <person name="Wong A."/>
            <person name="Wong G.K."/>
            <person name="Wu C.I."/>
            <person name="Wu G."/>
            <person name="Yamamoto D."/>
            <person name="Yang H.P."/>
            <person name="Yang S.P."/>
            <person name="Yorke J.A."/>
            <person name="Yoshida K."/>
            <person name="Zdobnov E."/>
            <person name="Zhang P."/>
            <person name="Zhang Y."/>
            <person name="Zimin A.V."/>
            <person name="Baldwin J."/>
            <person name="Abdouelleil A."/>
            <person name="Abdulkadir J."/>
            <person name="Abebe A."/>
            <person name="Abera B."/>
            <person name="Abreu J."/>
            <person name="Acer S.C."/>
            <person name="Aftuck L."/>
            <person name="Alexander A."/>
            <person name="An P."/>
            <person name="Anderson E."/>
            <person name="Anderson S."/>
            <person name="Arachi H."/>
            <person name="Azer M."/>
            <person name="Bachantsang P."/>
            <person name="Barry A."/>
            <person name="Bayul T."/>
            <person name="Berlin A."/>
            <person name="Bessette D."/>
            <person name="Bloom T."/>
            <person name="Blye J."/>
            <person name="Boguslavskiy L."/>
            <person name="Bonnet C."/>
            <person name="Boukhgalter B."/>
            <person name="Bourzgui I."/>
            <person name="Brown A."/>
            <person name="Cahill P."/>
            <person name="Channer S."/>
            <person name="Cheshatsang Y."/>
            <person name="Chuda L."/>
            <person name="Citroen M."/>
            <person name="Collymore A."/>
            <person name="Cooke P."/>
            <person name="Costello M."/>
            <person name="D'Aco K."/>
            <person name="Daza R."/>
            <person name="De Haan G."/>
            <person name="DeGray S."/>
            <person name="DeMaso C."/>
            <person name="Dhargay N."/>
            <person name="Dooley K."/>
            <person name="Dooley E."/>
            <person name="Doricent M."/>
            <person name="Dorje P."/>
            <person name="Dorjee K."/>
            <person name="Dupes A."/>
            <person name="Elong R."/>
            <person name="Falk J."/>
            <person name="Farina A."/>
            <person name="Faro S."/>
            <person name="Ferguson D."/>
            <person name="Fisher S."/>
            <person name="Foley C.D."/>
            <person name="Franke A."/>
            <person name="Friedrich D."/>
            <person name="Gadbois L."/>
            <person name="Gearin G."/>
            <person name="Gearin C.R."/>
            <person name="Giannoukos G."/>
            <person name="Goode T."/>
            <person name="Graham J."/>
            <person name="Grandbois E."/>
            <person name="Grewal S."/>
            <person name="Gyaltsen K."/>
            <person name="Hafez N."/>
            <person name="Hagos B."/>
            <person name="Hall J."/>
            <person name="Henson C."/>
            <person name="Hollinger A."/>
            <person name="Honan T."/>
            <person name="Huard M.D."/>
            <person name="Hughes L."/>
            <person name="Hurhula B."/>
            <person name="Husby M.E."/>
            <person name="Kamat A."/>
            <person name="Kanga B."/>
            <person name="Kashin S."/>
            <person name="Khazanovich D."/>
            <person name="Kisner P."/>
            <person name="Lance K."/>
            <person name="Lara M."/>
            <person name="Lee W."/>
            <person name="Lennon N."/>
            <person name="Letendre F."/>
            <person name="LeVine R."/>
            <person name="Lipovsky A."/>
            <person name="Liu X."/>
            <person name="Liu J."/>
            <person name="Liu S."/>
            <person name="Lokyitsang T."/>
            <person name="Lokyitsang Y."/>
            <person name="Lubonja R."/>
            <person name="Lui A."/>
            <person name="MacDonald P."/>
            <person name="Magnisalis V."/>
            <person name="Maru K."/>
            <person name="Matthews C."/>
            <person name="McCusker W."/>
            <person name="McDonough S."/>
            <person name="Mehta T."/>
            <person name="Meldrim J."/>
            <person name="Meneus L."/>
            <person name="Mihai O."/>
            <person name="Mihalev A."/>
            <person name="Mihova T."/>
            <person name="Mittelman R."/>
            <person name="Mlenga V."/>
            <person name="Montmayeur A."/>
            <person name="Mulrain L."/>
            <person name="Navidi A."/>
            <person name="Naylor J."/>
            <person name="Negash T."/>
            <person name="Nguyen T."/>
            <person name="Nguyen N."/>
            <person name="Nicol R."/>
            <person name="Norbu C."/>
            <person name="Norbu N."/>
            <person name="Novod N."/>
            <person name="O'Neill B."/>
            <person name="Osman S."/>
            <person name="Markiewicz E."/>
            <person name="Oyono O.L."/>
            <person name="Patti C."/>
            <person name="Phunkhang P."/>
            <person name="Pierre F."/>
            <person name="Priest M."/>
            <person name="Raghuraman S."/>
            <person name="Rege F."/>
            <person name="Reyes R."/>
            <person name="Rise C."/>
            <person name="Rogov P."/>
            <person name="Ross K."/>
            <person name="Ryan E."/>
            <person name="Settipalli S."/>
            <person name="Shea T."/>
            <person name="Sherpa N."/>
            <person name="Shi L."/>
            <person name="Shih D."/>
            <person name="Sparrow T."/>
            <person name="Spaulding J."/>
            <person name="Stalker J."/>
            <person name="Stange-Thomann N."/>
            <person name="Stavropoulos S."/>
            <person name="Stone C."/>
            <person name="Strader C."/>
            <person name="Tesfaye S."/>
            <person name="Thomson T."/>
            <person name="Thoulutsang Y."/>
            <person name="Thoulutsang D."/>
            <person name="Topham K."/>
            <person name="Topping I."/>
            <person name="Tsamla T."/>
            <person name="Vassiliev H."/>
            <person name="Vo A."/>
            <person name="Wangchuk T."/>
            <person name="Wangdi T."/>
            <person name="Weiand M."/>
            <person name="Wilkinson J."/>
            <person name="Wilson A."/>
            <person name="Yadav S."/>
            <person name="Young G."/>
            <person name="Yu Q."/>
            <person name="Zembek L."/>
            <person name="Zhong D."/>
            <person name="Zimmer A."/>
            <person name="Zwirko Z."/>
            <person name="Jaffe D.B."/>
            <person name="Alvarez P."/>
            <person name="Brockman W."/>
            <person name="Butler J."/>
            <person name="Chin C."/>
            <person name="Gnerre S."/>
            <person name="Grabherr M."/>
            <person name="Kleber M."/>
            <person name="Mauceli E."/>
            <person name="MacCallum I."/>
        </authorList>
    </citation>
    <scope>NUCLEOTIDE SEQUENCE [LARGE SCALE GENOMIC DNA]</scope>
    <source>
        <strain evidence="2">Tucson 15010-1051.87</strain>
    </source>
</reference>
<accession>A0A0Q9WF77</accession>
<dbReference type="Pfam" id="PF22945">
    <property type="entry name" value="LEM-3_GIY-YIG"/>
    <property type="match status" value="1"/>
</dbReference>
<dbReference type="GO" id="GO:0000712">
    <property type="term" value="P:resolution of meiotic recombination intermediates"/>
    <property type="evidence" value="ECO:0007669"/>
    <property type="project" value="TreeGrafter"/>
</dbReference>
<proteinExistence type="predicted"/>
<name>A0A0Q9WF77_DROVI</name>
<keyword evidence="2" id="KW-1185">Reference proteome</keyword>
<dbReference type="STRING" id="7244.A0A0Q9WF77"/>
<sequence>MSKLLVVVLTTVIGRPLLYQLSQSRGIKYSLGVIHMPSTNFSAELQHTLQSERNFASIEKHSNLVKQHSKWHWHHDQSKRLFFNYLLLDPRITNGLKNRAKSMHQLDVWLTFLRAIFYVGKGKSTRPYVHLRQAHKVLRSANPLVLAKDPKLALIVHLWKHQRGVLLLRAFKGISSNDAHTREAAMIDALGLNHLTNRRVGVYFGVARSKFTTEQRRLLGVVLLYRLLLIYLKYDERELQPANISDNLTT</sequence>
<dbReference type="OrthoDB" id="1601181at2759"/>
<organism evidence="1 2">
    <name type="scientific">Drosophila virilis</name>
    <name type="common">Fruit fly</name>
    <dbReference type="NCBI Taxonomy" id="7244"/>
    <lineage>
        <taxon>Eukaryota</taxon>
        <taxon>Metazoa</taxon>
        <taxon>Ecdysozoa</taxon>
        <taxon>Arthropoda</taxon>
        <taxon>Hexapoda</taxon>
        <taxon>Insecta</taxon>
        <taxon>Pterygota</taxon>
        <taxon>Neoptera</taxon>
        <taxon>Endopterygota</taxon>
        <taxon>Diptera</taxon>
        <taxon>Brachycera</taxon>
        <taxon>Muscomorpha</taxon>
        <taxon>Ephydroidea</taxon>
        <taxon>Drosophilidae</taxon>
        <taxon>Drosophila</taxon>
    </lineage>
</organism>
<dbReference type="EMBL" id="CH940648">
    <property type="protein sequence ID" value="KRF79662.1"/>
    <property type="molecule type" value="Genomic_DNA"/>
</dbReference>
<protein>
    <submittedName>
        <fullName evidence="1">Uncharacterized protein</fullName>
    </submittedName>
</protein>
<dbReference type="GO" id="GO:0004520">
    <property type="term" value="F:DNA endonuclease activity"/>
    <property type="evidence" value="ECO:0007669"/>
    <property type="project" value="TreeGrafter"/>
</dbReference>
<dbReference type="InParanoid" id="A0A0Q9WF77"/>